<dbReference type="CDD" id="cd05471">
    <property type="entry name" value="pepsin_like"/>
    <property type="match status" value="1"/>
</dbReference>
<dbReference type="Gene3D" id="2.40.70.10">
    <property type="entry name" value="Acid Proteases"/>
    <property type="match status" value="2"/>
</dbReference>
<evidence type="ECO:0000256" key="1">
    <source>
        <dbReference type="ARBA" id="ARBA00007447"/>
    </source>
</evidence>
<evidence type="ECO:0000313" key="6">
    <source>
        <dbReference type="Proteomes" id="UP000029665"/>
    </source>
</evidence>
<dbReference type="STRING" id="5643.A0A060SCK7"/>
<gene>
    <name evidence="5" type="ORF">BN946_scf184783.g7</name>
</gene>
<dbReference type="OMA" id="QAFINVN"/>
<dbReference type="HOGENOM" id="CLU_013253_8_2_1"/>
<name>A0A060SCK7_PYCCI</name>
<sequence length="508" mass="53685">MVLFTSAPLVGMFVSSLLLSTVTFARPAPFAPAIFLPGAKRDVPLPSNNIGLIPSGSGNLYRTNITLGGLQLTVRLDTSTSDLVVNLQGRQLDIKNTTNDHAKAVYVDGEADGVIAFADLQLGEFTISSQAFLNVTDITGLDNFEDGILGVANDLSVIEEALSESSLGEAAGERLGKPPMQALFSQRTDLSPNFDVQLSRFSEVGDVTPGIFLIGDHDTKFQEVLNATQLTLNQNAHGGGVWSAAMDNMNVNGQPFFFNQTILVDQASDKVAAAFSTDSPFSMLPPPAVDAIYSTIPGAMKKTQDDLVWFIPCNATTNVSFVFAGQEFFVHPLDLSTPVITQVPATNGTMQNATVCVNTYQASSQMPNQFAGFSLVLGDAFLRNVYISFNLASSSDAPFVQMISTTPDLSSALAEFQGQRAATLSQLPPALDPSAVINVQQMNTTGKPDQAPSAGSSTTTDSTFPVQATSAQDQSDGPSMPSNGAAKPVSYLSGLWSGAALLPLMLLM</sequence>
<evidence type="ECO:0000256" key="2">
    <source>
        <dbReference type="SAM" id="MobiDB-lite"/>
    </source>
</evidence>
<dbReference type="InterPro" id="IPR034164">
    <property type="entry name" value="Pepsin-like_dom"/>
</dbReference>
<comment type="similarity">
    <text evidence="1">Belongs to the peptidase A1 family.</text>
</comment>
<dbReference type="PROSITE" id="PS51767">
    <property type="entry name" value="PEPTIDASE_A1"/>
    <property type="match status" value="1"/>
</dbReference>
<dbReference type="AlphaFoldDB" id="A0A060SCK7"/>
<dbReference type="PANTHER" id="PTHR47966">
    <property type="entry name" value="BETA-SITE APP-CLEAVING ENZYME, ISOFORM A-RELATED"/>
    <property type="match status" value="1"/>
</dbReference>
<feature type="region of interest" description="Disordered" evidence="2">
    <location>
        <begin position="444"/>
        <end position="484"/>
    </location>
</feature>
<evidence type="ECO:0000313" key="5">
    <source>
        <dbReference type="EMBL" id="CDO70123.1"/>
    </source>
</evidence>
<evidence type="ECO:0000259" key="4">
    <source>
        <dbReference type="PROSITE" id="PS51767"/>
    </source>
</evidence>
<dbReference type="InterPro" id="IPR001461">
    <property type="entry name" value="Aspartic_peptidase_A1"/>
</dbReference>
<proteinExistence type="inferred from homology"/>
<keyword evidence="3" id="KW-0732">Signal</keyword>
<feature type="chain" id="PRO_5001587420" description="Peptidase A1 domain-containing protein" evidence="3">
    <location>
        <begin position="28"/>
        <end position="508"/>
    </location>
</feature>
<dbReference type="GO" id="GO:0004190">
    <property type="term" value="F:aspartic-type endopeptidase activity"/>
    <property type="evidence" value="ECO:0007669"/>
    <property type="project" value="InterPro"/>
</dbReference>
<organism evidence="5 6">
    <name type="scientific">Pycnoporus cinnabarinus</name>
    <name type="common">Cinnabar-red polypore</name>
    <name type="synonym">Trametes cinnabarina</name>
    <dbReference type="NCBI Taxonomy" id="5643"/>
    <lineage>
        <taxon>Eukaryota</taxon>
        <taxon>Fungi</taxon>
        <taxon>Dikarya</taxon>
        <taxon>Basidiomycota</taxon>
        <taxon>Agaricomycotina</taxon>
        <taxon>Agaricomycetes</taxon>
        <taxon>Polyporales</taxon>
        <taxon>Polyporaceae</taxon>
        <taxon>Trametes</taxon>
    </lineage>
</organism>
<dbReference type="Proteomes" id="UP000029665">
    <property type="component" value="Unassembled WGS sequence"/>
</dbReference>
<dbReference type="Pfam" id="PF00026">
    <property type="entry name" value="Asp"/>
    <property type="match status" value="1"/>
</dbReference>
<accession>A0A060SCK7</accession>
<dbReference type="PANTHER" id="PTHR47966:SF51">
    <property type="entry name" value="BETA-SITE APP-CLEAVING ENZYME, ISOFORM A-RELATED"/>
    <property type="match status" value="1"/>
</dbReference>
<protein>
    <recommendedName>
        <fullName evidence="4">Peptidase A1 domain-containing protein</fullName>
    </recommendedName>
</protein>
<evidence type="ECO:0000256" key="3">
    <source>
        <dbReference type="SAM" id="SignalP"/>
    </source>
</evidence>
<reference evidence="5" key="1">
    <citation type="submission" date="2014-01" db="EMBL/GenBank/DDBJ databases">
        <title>The genome of the white-rot fungus Pycnoporus cinnabarinus: a basidiomycete model with a versatile arsenal for lignocellulosic biomass breakdown.</title>
        <authorList>
            <person name="Levasseur A."/>
            <person name="Lomascolo A."/>
            <person name="Ruiz-Duenas F.J."/>
            <person name="Uzan E."/>
            <person name="Piumi F."/>
            <person name="Kues U."/>
            <person name="Ram A.F.J."/>
            <person name="Murat C."/>
            <person name="Haon M."/>
            <person name="Benoit I."/>
            <person name="Arfi Y."/>
            <person name="Chevret D."/>
            <person name="Drula E."/>
            <person name="Kwon M.J."/>
            <person name="Gouret P."/>
            <person name="Lesage-Meessen L."/>
            <person name="Lombard V."/>
            <person name="Mariette J."/>
            <person name="Noirot C."/>
            <person name="Park J."/>
            <person name="Patyshakuliyeva A."/>
            <person name="Wieneger R.A.B."/>
            <person name="Wosten H.A.B."/>
            <person name="Martin F."/>
            <person name="Coutinho P.M."/>
            <person name="de Vries R."/>
            <person name="Martinez A.T."/>
            <person name="Klopp C."/>
            <person name="Pontarotti P."/>
            <person name="Henrissat B."/>
            <person name="Record E."/>
        </authorList>
    </citation>
    <scope>NUCLEOTIDE SEQUENCE [LARGE SCALE GENOMIC DNA]</scope>
    <source>
        <strain evidence="5">BRFM137</strain>
    </source>
</reference>
<comment type="caution">
    <text evidence="5">The sequence shown here is derived from an EMBL/GenBank/DDBJ whole genome shotgun (WGS) entry which is preliminary data.</text>
</comment>
<feature type="domain" description="Peptidase A1" evidence="4">
    <location>
        <begin position="61"/>
        <end position="400"/>
    </location>
</feature>
<dbReference type="OrthoDB" id="771136at2759"/>
<dbReference type="SUPFAM" id="SSF50630">
    <property type="entry name" value="Acid proteases"/>
    <property type="match status" value="1"/>
</dbReference>
<dbReference type="InterPro" id="IPR021109">
    <property type="entry name" value="Peptidase_aspartic_dom_sf"/>
</dbReference>
<feature type="signal peptide" evidence="3">
    <location>
        <begin position="1"/>
        <end position="27"/>
    </location>
</feature>
<dbReference type="EMBL" id="CCBP010000068">
    <property type="protein sequence ID" value="CDO70123.1"/>
    <property type="molecule type" value="Genomic_DNA"/>
</dbReference>
<keyword evidence="6" id="KW-1185">Reference proteome</keyword>
<dbReference type="InterPro" id="IPR033121">
    <property type="entry name" value="PEPTIDASE_A1"/>
</dbReference>
<dbReference type="GO" id="GO:0006508">
    <property type="term" value="P:proteolysis"/>
    <property type="evidence" value="ECO:0007669"/>
    <property type="project" value="InterPro"/>
</dbReference>
<feature type="compositionally biased region" description="Polar residues" evidence="2">
    <location>
        <begin position="444"/>
        <end position="482"/>
    </location>
</feature>